<feature type="transmembrane region" description="Helical" evidence="2">
    <location>
        <begin position="420"/>
        <end position="443"/>
    </location>
</feature>
<dbReference type="Proteomes" id="UP001595945">
    <property type="component" value="Unassembled WGS sequence"/>
</dbReference>
<dbReference type="AlphaFoldDB" id="A0ABD5PZH1"/>
<feature type="transmembrane region" description="Helical" evidence="2">
    <location>
        <begin position="449"/>
        <end position="467"/>
    </location>
</feature>
<feature type="region of interest" description="Disordered" evidence="1">
    <location>
        <begin position="528"/>
        <end position="563"/>
    </location>
</feature>
<gene>
    <name evidence="3" type="ORF">ACFO9K_03445</name>
</gene>
<feature type="transmembrane region" description="Helical" evidence="2">
    <location>
        <begin position="270"/>
        <end position="288"/>
    </location>
</feature>
<feature type="compositionally biased region" description="Polar residues" evidence="1">
    <location>
        <begin position="552"/>
        <end position="563"/>
    </location>
</feature>
<protein>
    <submittedName>
        <fullName evidence="3">Uncharacterized protein</fullName>
    </submittedName>
</protein>
<comment type="caution">
    <text evidence="3">The sequence shown here is derived from an EMBL/GenBank/DDBJ whole genome shotgun (WGS) entry which is preliminary data.</text>
</comment>
<dbReference type="RefSeq" id="WP_254267208.1">
    <property type="nucleotide sequence ID" value="NZ_CP100400.1"/>
</dbReference>
<accession>A0ABD5PZH1</accession>
<keyword evidence="4" id="KW-1185">Reference proteome</keyword>
<evidence type="ECO:0000313" key="3">
    <source>
        <dbReference type="EMBL" id="MFC4823311.1"/>
    </source>
</evidence>
<evidence type="ECO:0000313" key="4">
    <source>
        <dbReference type="Proteomes" id="UP001595945"/>
    </source>
</evidence>
<dbReference type="EMBL" id="JBHSHT010000001">
    <property type="protein sequence ID" value="MFC4823311.1"/>
    <property type="molecule type" value="Genomic_DNA"/>
</dbReference>
<keyword evidence="2" id="KW-0812">Transmembrane</keyword>
<keyword evidence="2" id="KW-0472">Membrane</keyword>
<feature type="transmembrane region" description="Helical" evidence="2">
    <location>
        <begin position="243"/>
        <end position="264"/>
    </location>
</feature>
<organism evidence="3 4">
    <name type="scientific">Halorussus aquaticus</name>
    <dbReference type="NCBI Taxonomy" id="2953748"/>
    <lineage>
        <taxon>Archaea</taxon>
        <taxon>Methanobacteriati</taxon>
        <taxon>Methanobacteriota</taxon>
        <taxon>Stenosarchaea group</taxon>
        <taxon>Halobacteria</taxon>
        <taxon>Halobacteriales</taxon>
        <taxon>Haladaptataceae</taxon>
        <taxon>Halorussus</taxon>
    </lineage>
</organism>
<reference evidence="3 4" key="1">
    <citation type="journal article" date="2019" name="Int. J. Syst. Evol. Microbiol.">
        <title>The Global Catalogue of Microorganisms (GCM) 10K type strain sequencing project: providing services to taxonomists for standard genome sequencing and annotation.</title>
        <authorList>
            <consortium name="The Broad Institute Genomics Platform"/>
            <consortium name="The Broad Institute Genome Sequencing Center for Infectious Disease"/>
            <person name="Wu L."/>
            <person name="Ma J."/>
        </authorList>
    </citation>
    <scope>NUCLEOTIDE SEQUENCE [LARGE SCALE GENOMIC DNA]</scope>
    <source>
        <strain evidence="3 4">XZYJ18</strain>
    </source>
</reference>
<sequence>MRRVTALLLVVLFVLPTVTGVGVLAASDGQNQTSSDEYSLDELRENGKRYESAPPSMRFLGDYGSATVRYTPVSPGKNGWKYLEPGTTIHSNEVALRAVRLAPSDEIDESLNVTVVAWQKGEKEVSTGNGTVTRPTATNVSVYHHQVSLGRGYDLANISLPAHYDESYQITMWVEENPDARWRFTHKSVDSKKGLPFPATWGGYWQFTTTNLLIWILAATGIVAIAVPASIRQTGRGPNMGLLFWAIVLGLGSALIGGGAYVWTASLLTAAPPVAAFLIAGVIGIVMLETMEYGVYRVALIRLFTEETKNPRGDLANSAEGGEFEVVTLAQTEEGPKAIRDGIRPWIARLFSGGSPLYGLDRLELEFDLGTPDVSLTSSPADKLIFVDEDPEQLIDYEPETLSFELPLTEFDPETGEERWSWTGAATVAFYAVVSGGLAFFALQKSGIGGARTGALAFAGVALYALFTTAEAGRAVFVPAVGCAQDATATAMYREAEIDGYETLEAALNALVEERNSSDELLDTLEEMDAESVVKEASSRDTSPGEFVGGSDSPTTASAGGDD</sequence>
<keyword evidence="2" id="KW-1133">Transmembrane helix</keyword>
<feature type="transmembrane region" description="Helical" evidence="2">
    <location>
        <begin position="212"/>
        <end position="231"/>
    </location>
</feature>
<dbReference type="GeneID" id="73045641"/>
<proteinExistence type="predicted"/>
<name>A0ABD5PZH1_9EURY</name>
<evidence type="ECO:0000256" key="1">
    <source>
        <dbReference type="SAM" id="MobiDB-lite"/>
    </source>
</evidence>
<evidence type="ECO:0000256" key="2">
    <source>
        <dbReference type="SAM" id="Phobius"/>
    </source>
</evidence>